<organism evidence="1">
    <name type="scientific">Lygus hesperus</name>
    <name type="common">Western plant bug</name>
    <dbReference type="NCBI Taxonomy" id="30085"/>
    <lineage>
        <taxon>Eukaryota</taxon>
        <taxon>Metazoa</taxon>
        <taxon>Ecdysozoa</taxon>
        <taxon>Arthropoda</taxon>
        <taxon>Hexapoda</taxon>
        <taxon>Insecta</taxon>
        <taxon>Pterygota</taxon>
        <taxon>Neoptera</taxon>
        <taxon>Paraneoptera</taxon>
        <taxon>Hemiptera</taxon>
        <taxon>Heteroptera</taxon>
        <taxon>Panheteroptera</taxon>
        <taxon>Cimicomorpha</taxon>
        <taxon>Miridae</taxon>
        <taxon>Mirini</taxon>
        <taxon>Lygus</taxon>
    </lineage>
</organism>
<protein>
    <submittedName>
        <fullName evidence="1">Uncharacterized protein</fullName>
    </submittedName>
</protein>
<name>A0A0A9YYM5_LYGHE</name>
<gene>
    <name evidence="1" type="ORF">CM83_16085</name>
    <name evidence="2" type="ORF">g.24252</name>
</gene>
<reference evidence="2" key="3">
    <citation type="journal article" date="2016" name="Gigascience">
        <title>De novo construction of an expanded transcriptome assembly for the western tarnished plant bug, Lygus hesperus.</title>
        <authorList>
            <person name="Tassone E.E."/>
            <person name="Geib S.M."/>
            <person name="Hall B."/>
            <person name="Fabrick J.A."/>
            <person name="Brent C.S."/>
            <person name="Hull J.J."/>
        </authorList>
    </citation>
    <scope>NUCLEOTIDE SEQUENCE</scope>
</reference>
<dbReference type="EMBL" id="GDHC01010208">
    <property type="protein sequence ID" value="JAQ08421.1"/>
    <property type="molecule type" value="Transcribed_RNA"/>
</dbReference>
<accession>A0A0A9YYM5</accession>
<proteinExistence type="predicted"/>
<reference evidence="1" key="2">
    <citation type="submission" date="2014-07" db="EMBL/GenBank/DDBJ databases">
        <authorList>
            <person name="Hull J."/>
        </authorList>
    </citation>
    <scope>NUCLEOTIDE SEQUENCE</scope>
</reference>
<dbReference type="AlphaFoldDB" id="A0A0A9YYM5"/>
<reference evidence="1" key="1">
    <citation type="journal article" date="2014" name="PLoS ONE">
        <title>Transcriptome-Based Identification of ABC Transporters in the Western Tarnished Plant Bug Lygus hesperus.</title>
        <authorList>
            <person name="Hull J.J."/>
            <person name="Chaney K."/>
            <person name="Geib S.M."/>
            <person name="Fabrick J.A."/>
            <person name="Brent C.S."/>
            <person name="Walsh D."/>
            <person name="Lavine L.C."/>
        </authorList>
    </citation>
    <scope>NUCLEOTIDE SEQUENCE</scope>
</reference>
<evidence type="ECO:0000313" key="2">
    <source>
        <dbReference type="EMBL" id="JAQ08421.1"/>
    </source>
</evidence>
<sequence length="320" mass="34546">MCRSSAAVLATRHGSRVCILRVSGNCSSGTGVATHSSVSHTTLRGRCAAPDSTLYRATMVATATCGRYPIRPTPPPLLFSRWWFQRYRATVLFCTAIRLYLGVVCTLWCDSRVGGVAPPLLHPLIVSTLATFPSSRCTGAARAAAQLLVSPTFLLGNPGRNSLYPLARSAASFVLLVWCTMTARRNCLRWRVSVGRVAPTSVRGAGASCTVRPFGYLVCGNPAVRTTVPHHCLCCRIVKSPCMDETRLGLYCVVSKNSPHTPYRLHPTSHSLHSTVVVHVFQCYYCAAASTVHCVGGVPTNGPSRRPFPHPHGTIRGRSV</sequence>
<evidence type="ECO:0000313" key="1">
    <source>
        <dbReference type="EMBL" id="JAG34650.1"/>
    </source>
</evidence>
<dbReference type="EMBL" id="GBHO01008954">
    <property type="protein sequence ID" value="JAG34650.1"/>
    <property type="molecule type" value="Transcribed_RNA"/>
</dbReference>